<sequence>MKNVMIVVYQMEMIVIAHVDQKNNLSIKIMLLHIKKLIYIYIKPDLPLISAGDQSIYNNVRLVQLSYNIFLKFSNDIDYIKDVEVIILNYQEELNIKQQYTFIFCFLNDTTSVKCNLQNPINLTVTFHQSIKKQDLKISFTNLSHFKSSDDYINNNNRLQRLIIIFKLQKTKLLKLFLLMQLQLKCLLQAINIFCMLLEQQVELLFYLEDVSDYYEFIFIYIFNYTIQILSYLKYINSQFPFNLQQFFNCFEFVQMNFIQKYFNIYDLFNLYPINENFNNIPLKIKQDDLTPLFIINCALTIFIWFTQILIYIVSKKIPYYLYRLDFKYKFLILPMKISITSFSLKVLRELFCS</sequence>
<accession>A0A8S1X2J6</accession>
<dbReference type="Proteomes" id="UP000689195">
    <property type="component" value="Unassembled WGS sequence"/>
</dbReference>
<keyword evidence="3" id="KW-1185">Reference proteome</keyword>
<protein>
    <recommendedName>
        <fullName evidence="4">Transmembrane protein</fullName>
    </recommendedName>
</protein>
<organism evidence="2 3">
    <name type="scientific">Paramecium pentaurelia</name>
    <dbReference type="NCBI Taxonomy" id="43138"/>
    <lineage>
        <taxon>Eukaryota</taxon>
        <taxon>Sar</taxon>
        <taxon>Alveolata</taxon>
        <taxon>Ciliophora</taxon>
        <taxon>Intramacronucleata</taxon>
        <taxon>Oligohymenophorea</taxon>
        <taxon>Peniculida</taxon>
        <taxon>Parameciidae</taxon>
        <taxon>Paramecium</taxon>
    </lineage>
</organism>
<evidence type="ECO:0000313" key="3">
    <source>
        <dbReference type="Proteomes" id="UP000689195"/>
    </source>
</evidence>
<evidence type="ECO:0000256" key="1">
    <source>
        <dbReference type="SAM" id="Phobius"/>
    </source>
</evidence>
<proteinExistence type="predicted"/>
<keyword evidence="1" id="KW-0812">Transmembrane</keyword>
<reference evidence="2" key="1">
    <citation type="submission" date="2021-01" db="EMBL/GenBank/DDBJ databases">
        <authorList>
            <consortium name="Genoscope - CEA"/>
            <person name="William W."/>
        </authorList>
    </citation>
    <scope>NUCLEOTIDE SEQUENCE</scope>
</reference>
<gene>
    <name evidence="2" type="ORF">PPENT_87.1.T1080005</name>
</gene>
<evidence type="ECO:0008006" key="4">
    <source>
        <dbReference type="Google" id="ProtNLM"/>
    </source>
</evidence>
<keyword evidence="1" id="KW-1133">Transmembrane helix</keyword>
<feature type="transmembrane region" description="Helical" evidence="1">
    <location>
        <begin position="293"/>
        <end position="315"/>
    </location>
</feature>
<evidence type="ECO:0000313" key="2">
    <source>
        <dbReference type="EMBL" id="CAD8194880.1"/>
    </source>
</evidence>
<dbReference type="AlphaFoldDB" id="A0A8S1X2J6"/>
<dbReference type="EMBL" id="CAJJDO010000108">
    <property type="protein sequence ID" value="CAD8194880.1"/>
    <property type="molecule type" value="Genomic_DNA"/>
</dbReference>
<comment type="caution">
    <text evidence="2">The sequence shown here is derived from an EMBL/GenBank/DDBJ whole genome shotgun (WGS) entry which is preliminary data.</text>
</comment>
<keyword evidence="1" id="KW-0472">Membrane</keyword>
<name>A0A8S1X2J6_9CILI</name>